<dbReference type="EMBL" id="PVNH01000014">
    <property type="protein sequence ID" value="PRX43643.1"/>
    <property type="molecule type" value="Genomic_DNA"/>
</dbReference>
<keyword evidence="3" id="KW-1185">Reference proteome</keyword>
<dbReference type="OrthoDB" id="1910498at2"/>
<dbReference type="RefSeq" id="WP_106182223.1">
    <property type="nucleotide sequence ID" value="NZ_PVNH01000014.1"/>
</dbReference>
<dbReference type="InterPro" id="IPR005097">
    <property type="entry name" value="Sacchrp_dh_NADP-bd"/>
</dbReference>
<dbReference type="Proteomes" id="UP000238362">
    <property type="component" value="Unassembled WGS sequence"/>
</dbReference>
<dbReference type="AlphaFoldDB" id="A0A2T0LL21"/>
<proteinExistence type="predicted"/>
<dbReference type="Pfam" id="PF03435">
    <property type="entry name" value="Sacchrp_dh_NADP"/>
    <property type="match status" value="1"/>
</dbReference>
<evidence type="ECO:0000313" key="3">
    <source>
        <dbReference type="Proteomes" id="UP000238362"/>
    </source>
</evidence>
<feature type="domain" description="Saccharopine dehydrogenase NADP binding" evidence="1">
    <location>
        <begin position="10"/>
        <end position="128"/>
    </location>
</feature>
<dbReference type="SUPFAM" id="SSF51735">
    <property type="entry name" value="NAD(P)-binding Rossmann-fold domains"/>
    <property type="match status" value="1"/>
</dbReference>
<dbReference type="PANTHER" id="PTHR43796">
    <property type="entry name" value="CARBOXYNORSPERMIDINE SYNTHASE"/>
    <property type="match status" value="1"/>
</dbReference>
<name>A0A2T0LL21_9PSEU</name>
<evidence type="ECO:0000313" key="2">
    <source>
        <dbReference type="EMBL" id="PRX43643.1"/>
    </source>
</evidence>
<dbReference type="PANTHER" id="PTHR43796:SF2">
    <property type="entry name" value="CARBOXYNORSPERMIDINE SYNTHASE"/>
    <property type="match status" value="1"/>
</dbReference>
<sequence length="341" mass="35114">MSEADERPVLVAGGYGAVGATVTRTLAGPLAGRVVAAGRDLARATALAAEVGGAAARIDVHDPAGFGRVLDEHGIGTVVLCVEPPGPALARTCLERGVHLVDVGASADLLEQVEALAGTAVAHGATAVLSVGVAPGLTNLLARRARDDLGSADRVDVTVLLGAGERHGADAVRWTVGQLARPAPPGGPLRTTLPGYGRRTAHPFPFSDQYSLRRTLDVGEVTTRLCLDSAPLTALLFALRRSGLVRRSLARRLLVAASTRVHLGADGFAVRADARLGGRHAAYALTGRRQSHVTGLVAAHVTRALRTGTLPAGVHHLDTLPALAGLPQELPGTTLRRLSEG</sequence>
<gene>
    <name evidence="2" type="ORF">B0I33_114104</name>
</gene>
<evidence type="ECO:0000259" key="1">
    <source>
        <dbReference type="Pfam" id="PF03435"/>
    </source>
</evidence>
<comment type="caution">
    <text evidence="2">The sequence shown here is derived from an EMBL/GenBank/DDBJ whole genome shotgun (WGS) entry which is preliminary data.</text>
</comment>
<dbReference type="InterPro" id="IPR036291">
    <property type="entry name" value="NAD(P)-bd_dom_sf"/>
</dbReference>
<reference evidence="2 3" key="1">
    <citation type="submission" date="2018-03" db="EMBL/GenBank/DDBJ databases">
        <title>Genomic Encyclopedia of Type Strains, Phase III (KMG-III): the genomes of soil and plant-associated and newly described type strains.</title>
        <authorList>
            <person name="Whitman W."/>
        </authorList>
    </citation>
    <scope>NUCLEOTIDE SEQUENCE [LARGE SCALE GENOMIC DNA]</scope>
    <source>
        <strain evidence="2 3">CGMCC 4.7125</strain>
    </source>
</reference>
<dbReference type="Gene3D" id="3.40.50.720">
    <property type="entry name" value="NAD(P)-binding Rossmann-like Domain"/>
    <property type="match status" value="1"/>
</dbReference>
<accession>A0A2T0LL21</accession>
<protein>
    <submittedName>
        <fullName evidence="2">Saccharopine dehydrogenase-like protein</fullName>
    </submittedName>
</protein>
<organism evidence="2 3">
    <name type="scientific">Prauserella shujinwangii</name>
    <dbReference type="NCBI Taxonomy" id="1453103"/>
    <lineage>
        <taxon>Bacteria</taxon>
        <taxon>Bacillati</taxon>
        <taxon>Actinomycetota</taxon>
        <taxon>Actinomycetes</taxon>
        <taxon>Pseudonocardiales</taxon>
        <taxon>Pseudonocardiaceae</taxon>
        <taxon>Prauserella</taxon>
    </lineage>
</organism>